<reference evidence="4" key="2">
    <citation type="journal article" date="2020" name="Plant J.">
        <title>Transposons played a major role in the diversification between the closely related almond and peach genomes: results from the almond genome sequence.</title>
        <authorList>
            <person name="Alioto T."/>
            <person name="Alexiou K.G."/>
            <person name="Bardil A."/>
            <person name="Barteri F."/>
            <person name="Castanera R."/>
            <person name="Cruz F."/>
            <person name="Dhingra A."/>
            <person name="Duval H."/>
            <person name="Fernandez I Marti A."/>
            <person name="Frias L."/>
            <person name="Galan B."/>
            <person name="Garcia J.L."/>
            <person name="Howad W."/>
            <person name="Gomez-Garrido J."/>
            <person name="Gut M."/>
            <person name="Julca I."/>
            <person name="Morata J."/>
            <person name="Puigdomenech P."/>
            <person name="Ribeca P."/>
            <person name="Rubio Cabetas M.J."/>
            <person name="Vlasova A."/>
            <person name="Wirthensohn M."/>
            <person name="Garcia-Mas J."/>
            <person name="Gabaldon T."/>
            <person name="Casacuberta J.M."/>
            <person name="Arus P."/>
        </authorList>
    </citation>
    <scope>NUCLEOTIDE SEQUENCE [LARGE SCALE GENOMIC DNA]</scope>
    <source>
        <strain evidence="4">cv. Texas</strain>
    </source>
</reference>
<evidence type="ECO:0000313" key="5">
    <source>
        <dbReference type="Proteomes" id="UP001054821"/>
    </source>
</evidence>
<dbReference type="AlphaFoldDB" id="A0A5E4GBZ9"/>
<accession>A0A5E4GBZ9</accession>
<gene>
    <name evidence="3" type="ORF">ALMOND_2B018195</name>
    <name evidence="2" type="ORF">L3X38_002332</name>
</gene>
<evidence type="ECO:0000313" key="2">
    <source>
        <dbReference type="EMBL" id="KAI5349445.1"/>
    </source>
</evidence>
<proteinExistence type="predicted"/>
<evidence type="ECO:0000256" key="1">
    <source>
        <dbReference type="SAM" id="MobiDB-lite"/>
    </source>
</evidence>
<feature type="compositionally biased region" description="Basic and acidic residues" evidence="1">
    <location>
        <begin position="51"/>
        <end position="68"/>
    </location>
</feature>
<reference evidence="2 5" key="3">
    <citation type="journal article" date="2022" name="G3 (Bethesda)">
        <title>Whole-genome sequence and methylome profiling of the almond [Prunus dulcis (Mill.) D.A. Webb] cultivar 'Nonpareil'.</title>
        <authorList>
            <person name="D'Amico-Willman K.M."/>
            <person name="Ouma W.Z."/>
            <person name="Meulia T."/>
            <person name="Sideli G.M."/>
            <person name="Gradziel T.M."/>
            <person name="Fresnedo-Ramirez J."/>
        </authorList>
    </citation>
    <scope>NUCLEOTIDE SEQUENCE [LARGE SCALE GENOMIC DNA]</scope>
    <source>
        <strain evidence="2">Clone GOH B32 T37-40</strain>
    </source>
</reference>
<dbReference type="EMBL" id="JAJFAZ020000001">
    <property type="protein sequence ID" value="KAI5349445.1"/>
    <property type="molecule type" value="Genomic_DNA"/>
</dbReference>
<evidence type="ECO:0000313" key="3">
    <source>
        <dbReference type="EMBL" id="VVA37142.1"/>
    </source>
</evidence>
<dbReference type="Proteomes" id="UP001054821">
    <property type="component" value="Chromosome 1"/>
</dbReference>
<keyword evidence="5" id="KW-1185">Reference proteome</keyword>
<dbReference type="InParanoid" id="A0A5E4GBZ9"/>
<dbReference type="EMBL" id="CABIKO010000510">
    <property type="protein sequence ID" value="VVA37142.1"/>
    <property type="molecule type" value="Genomic_DNA"/>
</dbReference>
<reference evidence="3" key="1">
    <citation type="submission" date="2019-07" db="EMBL/GenBank/DDBJ databases">
        <authorList>
            <person name="Alioto T."/>
            <person name="Alioto T."/>
            <person name="Gomez Garrido J."/>
        </authorList>
    </citation>
    <scope>NUCLEOTIDE SEQUENCE [LARGE SCALE GENOMIC DNA]</scope>
</reference>
<feature type="region of interest" description="Disordered" evidence="1">
    <location>
        <begin position="51"/>
        <end position="82"/>
    </location>
</feature>
<protein>
    <submittedName>
        <fullName evidence="3">PREDICTED: CISIN_1g0418261mg</fullName>
    </submittedName>
</protein>
<organism evidence="3 4">
    <name type="scientific">Prunus dulcis</name>
    <name type="common">Almond</name>
    <name type="synonym">Amygdalus dulcis</name>
    <dbReference type="NCBI Taxonomy" id="3755"/>
    <lineage>
        <taxon>Eukaryota</taxon>
        <taxon>Viridiplantae</taxon>
        <taxon>Streptophyta</taxon>
        <taxon>Embryophyta</taxon>
        <taxon>Tracheophyta</taxon>
        <taxon>Spermatophyta</taxon>
        <taxon>Magnoliopsida</taxon>
        <taxon>eudicotyledons</taxon>
        <taxon>Gunneridae</taxon>
        <taxon>Pentapetalae</taxon>
        <taxon>rosids</taxon>
        <taxon>fabids</taxon>
        <taxon>Rosales</taxon>
        <taxon>Rosaceae</taxon>
        <taxon>Amygdaloideae</taxon>
        <taxon>Amygdaleae</taxon>
        <taxon>Prunus</taxon>
    </lineage>
</organism>
<sequence length="300" mass="33998">MDGGDDRVGYINGREDRCLLHLLSIVAAVRAQKIPPNNCVPVRSCGRRKAEGVIERMSSRSDLSDSQEKPSSGSAFRDDREDEEVVERMFEAADQMGGDIIDDMFKQRVRLPLLSFLQKWMARLGVVLQQTNPNVYRTMISVQALGRRVHGSELTINQMLHCFLLKRSPHQIGFCYLQSAVGKMIESNPSSQKTWKPHWFYVVGAWKFPEGVEPRRQRIQRRFRMPGRVVVPDPFKSCTPFWRTCSAVPVTLAVAVFVVWALGPCWALDYGSPPQDDLETLNDIRTGADWLDSNLTLSDG</sequence>
<dbReference type="Gramene" id="VVA37142">
    <property type="protein sequence ID" value="VVA37142"/>
    <property type="gene ID" value="Prudul26B018195"/>
</dbReference>
<dbReference type="Proteomes" id="UP000327085">
    <property type="component" value="Unassembled WGS sequence"/>
</dbReference>
<evidence type="ECO:0000313" key="4">
    <source>
        <dbReference type="Proteomes" id="UP000327085"/>
    </source>
</evidence>
<name>A0A5E4GBZ9_PRUDU</name>